<feature type="compositionally biased region" description="Basic and acidic residues" evidence="1">
    <location>
        <begin position="792"/>
        <end position="803"/>
    </location>
</feature>
<keyword evidence="3" id="KW-1185">Reference proteome</keyword>
<dbReference type="Proteomes" id="UP000054549">
    <property type="component" value="Unassembled WGS sequence"/>
</dbReference>
<evidence type="ECO:0008006" key="4">
    <source>
        <dbReference type="Google" id="ProtNLM"/>
    </source>
</evidence>
<feature type="region of interest" description="Disordered" evidence="1">
    <location>
        <begin position="296"/>
        <end position="315"/>
    </location>
</feature>
<feature type="compositionally biased region" description="Polar residues" evidence="1">
    <location>
        <begin position="347"/>
        <end position="361"/>
    </location>
</feature>
<gene>
    <name evidence="2" type="ORF">M378DRAFT_125961</name>
</gene>
<evidence type="ECO:0000313" key="3">
    <source>
        <dbReference type="Proteomes" id="UP000054549"/>
    </source>
</evidence>
<dbReference type="STRING" id="946122.A0A0C2WT88"/>
<feature type="region of interest" description="Disordered" evidence="1">
    <location>
        <begin position="760"/>
        <end position="831"/>
    </location>
</feature>
<feature type="region of interest" description="Disordered" evidence="1">
    <location>
        <begin position="703"/>
        <end position="724"/>
    </location>
</feature>
<dbReference type="EMBL" id="KN818245">
    <property type="protein sequence ID" value="KIL64932.1"/>
    <property type="molecule type" value="Genomic_DNA"/>
</dbReference>
<dbReference type="AlphaFoldDB" id="A0A0C2WT88"/>
<dbReference type="OrthoDB" id="642895at2759"/>
<dbReference type="PANTHER" id="PTHR19321:SF41">
    <property type="entry name" value="FASCETTO-RELATED"/>
    <property type="match status" value="1"/>
</dbReference>
<accession>A0A0C2WT88</accession>
<dbReference type="PANTHER" id="PTHR19321">
    <property type="entry name" value="PROTEIN REGULATOR OF CYTOKINESIS 1 PRC1-RELATED"/>
    <property type="match status" value="1"/>
</dbReference>
<feature type="region of interest" description="Disordered" evidence="1">
    <location>
        <begin position="347"/>
        <end position="375"/>
    </location>
</feature>
<evidence type="ECO:0000256" key="1">
    <source>
        <dbReference type="SAM" id="MobiDB-lite"/>
    </source>
</evidence>
<organism evidence="2 3">
    <name type="scientific">Amanita muscaria (strain Koide BX008)</name>
    <dbReference type="NCBI Taxonomy" id="946122"/>
    <lineage>
        <taxon>Eukaryota</taxon>
        <taxon>Fungi</taxon>
        <taxon>Dikarya</taxon>
        <taxon>Basidiomycota</taxon>
        <taxon>Agaricomycotina</taxon>
        <taxon>Agaricomycetes</taxon>
        <taxon>Agaricomycetidae</taxon>
        <taxon>Agaricales</taxon>
        <taxon>Pluteineae</taxon>
        <taxon>Amanitaceae</taxon>
        <taxon>Amanita</taxon>
    </lineage>
</organism>
<feature type="region of interest" description="Disordered" evidence="1">
    <location>
        <begin position="1"/>
        <end position="21"/>
    </location>
</feature>
<proteinExistence type="predicted"/>
<name>A0A0C2WT88_AMAMK</name>
<feature type="region of interest" description="Disordered" evidence="1">
    <location>
        <begin position="660"/>
        <end position="691"/>
    </location>
</feature>
<feature type="compositionally biased region" description="Polar residues" evidence="1">
    <location>
        <begin position="761"/>
        <end position="773"/>
    </location>
</feature>
<dbReference type="GO" id="GO:0005737">
    <property type="term" value="C:cytoplasm"/>
    <property type="evidence" value="ECO:0007669"/>
    <property type="project" value="TreeGrafter"/>
</dbReference>
<feature type="region of interest" description="Disordered" evidence="1">
    <location>
        <begin position="607"/>
        <end position="643"/>
    </location>
</feature>
<dbReference type="GO" id="GO:1990023">
    <property type="term" value="C:mitotic spindle midzone"/>
    <property type="evidence" value="ECO:0007669"/>
    <property type="project" value="TreeGrafter"/>
</dbReference>
<dbReference type="Gene3D" id="1.20.58.1520">
    <property type="match status" value="1"/>
</dbReference>
<dbReference type="InterPro" id="IPR007145">
    <property type="entry name" value="MAP65_Ase1_PRC1"/>
</dbReference>
<evidence type="ECO:0000313" key="2">
    <source>
        <dbReference type="EMBL" id="KIL64932.1"/>
    </source>
</evidence>
<feature type="compositionally biased region" description="Polar residues" evidence="1">
    <location>
        <begin position="708"/>
        <end position="724"/>
    </location>
</feature>
<reference evidence="2 3" key="1">
    <citation type="submission" date="2014-04" db="EMBL/GenBank/DDBJ databases">
        <title>Evolutionary Origins and Diversification of the Mycorrhizal Mutualists.</title>
        <authorList>
            <consortium name="DOE Joint Genome Institute"/>
            <consortium name="Mycorrhizal Genomics Consortium"/>
            <person name="Kohler A."/>
            <person name="Kuo A."/>
            <person name="Nagy L.G."/>
            <person name="Floudas D."/>
            <person name="Copeland A."/>
            <person name="Barry K.W."/>
            <person name="Cichocki N."/>
            <person name="Veneault-Fourrey C."/>
            <person name="LaButti K."/>
            <person name="Lindquist E.A."/>
            <person name="Lipzen A."/>
            <person name="Lundell T."/>
            <person name="Morin E."/>
            <person name="Murat C."/>
            <person name="Riley R."/>
            <person name="Ohm R."/>
            <person name="Sun H."/>
            <person name="Tunlid A."/>
            <person name="Henrissat B."/>
            <person name="Grigoriev I.V."/>
            <person name="Hibbett D.S."/>
            <person name="Martin F."/>
        </authorList>
    </citation>
    <scope>NUCLEOTIDE SEQUENCE [LARGE SCALE GENOMIC DNA]</scope>
    <source>
        <strain evidence="2 3">Koide BX008</strain>
    </source>
</reference>
<dbReference type="GO" id="GO:0008017">
    <property type="term" value="F:microtubule binding"/>
    <property type="evidence" value="ECO:0007669"/>
    <property type="project" value="InterPro"/>
</dbReference>
<dbReference type="Pfam" id="PF03999">
    <property type="entry name" value="MAP65_ASE1"/>
    <property type="match status" value="1"/>
</dbReference>
<dbReference type="InParanoid" id="A0A0C2WT88"/>
<dbReference type="GO" id="GO:0051256">
    <property type="term" value="P:mitotic spindle midzone assembly"/>
    <property type="evidence" value="ECO:0007669"/>
    <property type="project" value="TreeGrafter"/>
</dbReference>
<sequence length="831" mass="92621">MANLPSSSTATVTTQSSPPVASTSYTLTSLLDSLHTHLLHQTQLLPTLLTQLGLPPTAIEDEFKALQQQLVEGIEQQIDSRRKEVDSWSERCDAVENECIRYSKALGGSTKVTGISVGELRKEMVLPRRYEMATVHQEKLRQAGGICFSLQHLYHTKLEQLSTLTTRINGLLRTLGSDYFSRDIIEPTPAAGEVQNDPKAHRDVTPERFLKLEKELVRGKAEVTKRLNHLCAIFIQVDWLHGELAMGPSDGDDMLSPLFLQGSSIGRDLECDLTTSTPCPPSLSVLNDPFLEVTPLPAPRSRSRTPLFHHPEPPKERDCQQIFRAFVARLEEMDDETVNKLQEQALNQQCEQRQSHGQPGQSFAPPTGLEGVEPTPGLITWAESLKARLEDTKKRREAHIQAMYDQLEGLWRRMGVNEGDMDTFVEAHRGSTEETVQRYEEELERMLELKRERMGAFVESAREEIVKLWDELMVGDEERGCFAPFVDDEHTEELLTIHEDEIRRLKEERRVKAPLLANIRKYFEICEEEKELAAAASDQSRLLGRGSRDPGRLLREEKMRKRVLKEKPRVEQDLLSSIPVWEQETGRPFLVHGENILRIIMDNVSTQDQENANRRSRSGSRAGSVPPRATTPVGVSQGYRPSTKTGVVTPAVRLASHFGSQSVPNKRQRIGEPRSGGHVSSGTGHAQRAPLGAYRGGNMTAVGAGRSASPTKIPTKTSRLPSQPTVVPVAMSIPKPGTQHHALGHGRLPGSHPTAVAAYPTRSTSNSRQNHGRYTSEPHDTKTGAGRKSVRATRESFKPRPSSDHLVTGSGKGRWTGGYRSTTSVEEYEGY</sequence>
<protein>
    <recommendedName>
        <fullName evidence="4">Microtubule associated protein</fullName>
    </recommendedName>
</protein>
<dbReference type="HOGENOM" id="CLU_009812_0_0_1"/>